<dbReference type="GO" id="GO:0008933">
    <property type="term" value="F:peptidoglycan lytic transglycosylase activity"/>
    <property type="evidence" value="ECO:0007669"/>
    <property type="project" value="InterPro"/>
</dbReference>
<feature type="domain" description="Transglycosylase SLT" evidence="3">
    <location>
        <begin position="289"/>
        <end position="393"/>
    </location>
</feature>
<dbReference type="Gene3D" id="3.40.190.10">
    <property type="entry name" value="Periplasmic binding protein-like II"/>
    <property type="match status" value="2"/>
</dbReference>
<dbReference type="Proteomes" id="UP000031631">
    <property type="component" value="Chromosome"/>
</dbReference>
<dbReference type="Gene3D" id="1.10.530.10">
    <property type="match status" value="1"/>
</dbReference>
<dbReference type="AlphaFoldDB" id="A0A7U6JIN7"/>
<keyword evidence="5" id="KW-1185">Reference proteome</keyword>
<accession>A0A7U6JIN7</accession>
<evidence type="ECO:0000256" key="1">
    <source>
        <dbReference type="ARBA" id="ARBA00007734"/>
    </source>
</evidence>
<dbReference type="SUPFAM" id="SSF53850">
    <property type="entry name" value="Periplasmic binding protein-like II"/>
    <property type="match status" value="1"/>
</dbReference>
<dbReference type="RefSeq" id="WP_052470110.1">
    <property type="nucleotide sequence ID" value="NZ_AP012273.1"/>
</dbReference>
<dbReference type="InterPro" id="IPR023346">
    <property type="entry name" value="Lysozyme-like_dom_sf"/>
</dbReference>
<comment type="similarity">
    <text evidence="1">Belongs to the transglycosylase Slt family.</text>
</comment>
<evidence type="ECO:0000256" key="2">
    <source>
        <dbReference type="ARBA" id="ARBA00010333"/>
    </source>
</evidence>
<evidence type="ECO:0000313" key="4">
    <source>
        <dbReference type="EMBL" id="BAO45067.1"/>
    </source>
</evidence>
<comment type="similarity">
    <text evidence="2">Belongs to the bacterial solute-binding protein 3 family.</text>
</comment>
<dbReference type="EMBL" id="AP012273">
    <property type="protein sequence ID" value="BAO45067.1"/>
    <property type="molecule type" value="Genomic_DNA"/>
</dbReference>
<name>A0A7U6JIN7_9GAMM</name>
<dbReference type="PROSITE" id="PS00922">
    <property type="entry name" value="TRANSGLYCOSYLASE"/>
    <property type="match status" value="1"/>
</dbReference>
<dbReference type="PANTHER" id="PTHR35936:SF32">
    <property type="entry name" value="MEMBRANE-BOUND LYTIC MUREIN TRANSGLYCOSYLASE F"/>
    <property type="match status" value="1"/>
</dbReference>
<dbReference type="CDD" id="cd13403">
    <property type="entry name" value="MLTF-like"/>
    <property type="match status" value="1"/>
</dbReference>
<dbReference type="InterPro" id="IPR000189">
    <property type="entry name" value="Transglyc_AS"/>
</dbReference>
<dbReference type="GO" id="GO:0009279">
    <property type="term" value="C:cell outer membrane"/>
    <property type="evidence" value="ECO:0007669"/>
    <property type="project" value="TreeGrafter"/>
</dbReference>
<dbReference type="SUPFAM" id="SSF53955">
    <property type="entry name" value="Lysozyme-like"/>
    <property type="match status" value="1"/>
</dbReference>
<protein>
    <submittedName>
        <fullName evidence="4">Transglycosylase</fullName>
    </submittedName>
</protein>
<proteinExistence type="inferred from homology"/>
<dbReference type="KEGG" id="tbn:TBH_C2155"/>
<gene>
    <name evidence="4" type="ORF">TBH_C2155</name>
</gene>
<dbReference type="PROSITE" id="PS51257">
    <property type="entry name" value="PROKAR_LIPOPROTEIN"/>
    <property type="match status" value="1"/>
</dbReference>
<dbReference type="PANTHER" id="PTHR35936">
    <property type="entry name" value="MEMBRANE-BOUND LYTIC MUREIN TRANSGLYCOSYLASE F"/>
    <property type="match status" value="1"/>
</dbReference>
<sequence length="472" mass="54050">MSLNRRPPIHHAVRRIQVLLTLALILLGTQGCEQPPLVERLRAKGILRVATVAGPLSCYLGEKGPAGLEYDLVTRFARHLKLKPRIVVYPTRNAAIAALHRGEVEMAAGFIIPVPIDEPPHYLSSALVQTTASFAHFMGYKRFNPENMDKVPVTVPKGSYAEKLLEQTPVSLKKLENVAEETLLSQIDQGIHHYTLTNRAQLKAHRSILPRLVPGTRLEQPLGIRWLFARFYDKSLLNQANDFLRDQAGNGYLEELQSKYIDSLPKRNYVTRRDFWKHIEDRLPRYLDLFRQAGEKTGIDWRLLAAIGYQESHWKAKAKSPTGVRGIMMLTLDTARQQGIDSRLDPAQSILGGARHLLWVAKRIPERIQGDDRLWFTLASYNIGYGHLEDARILTERHGKNPDKWEDVKRHLPLLSKKKYYSTLKNGKARGGEPVAYVENIRYYYRLLVHWDNTRRGLDCTSPFQPRLARKN</sequence>
<dbReference type="GO" id="GO:0009253">
    <property type="term" value="P:peptidoglycan catabolic process"/>
    <property type="evidence" value="ECO:0007669"/>
    <property type="project" value="TreeGrafter"/>
</dbReference>
<dbReference type="InterPro" id="IPR008258">
    <property type="entry name" value="Transglycosylase_SLT_dom_1"/>
</dbReference>
<evidence type="ECO:0000259" key="3">
    <source>
        <dbReference type="Pfam" id="PF01464"/>
    </source>
</evidence>
<dbReference type="NCBIfam" id="NF008112">
    <property type="entry name" value="PRK10859.1"/>
    <property type="match status" value="1"/>
</dbReference>
<reference evidence="4 5" key="1">
    <citation type="journal article" date="2014" name="PLoS ONE">
        <title>Physiological and genomic features of a novel sulfur-oxidizing gammaproteobacterium belonging to a previously uncultivated symbiotic lineage isolated from a hydrothermal vent.</title>
        <authorList>
            <person name="Nunoura T."/>
            <person name="Takaki Y."/>
            <person name="Kazama H."/>
            <person name="Kakuta J."/>
            <person name="Shimamura S."/>
            <person name="Makita H."/>
            <person name="Hirai M."/>
            <person name="Miyazaki M."/>
            <person name="Takai K."/>
        </authorList>
    </citation>
    <scope>NUCLEOTIDE SEQUENCE [LARGE SCALE GENOMIC DNA]</scope>
    <source>
        <strain evidence="4 5">Hiromi1</strain>
    </source>
</reference>
<evidence type="ECO:0000313" key="5">
    <source>
        <dbReference type="Proteomes" id="UP000031631"/>
    </source>
</evidence>
<organism evidence="4 5">
    <name type="scientific">Thiolapillus brandeum</name>
    <dbReference type="NCBI Taxonomy" id="1076588"/>
    <lineage>
        <taxon>Bacteria</taxon>
        <taxon>Pseudomonadati</taxon>
        <taxon>Pseudomonadota</taxon>
        <taxon>Gammaproteobacteria</taxon>
        <taxon>Chromatiales</taxon>
        <taxon>Sedimenticolaceae</taxon>
        <taxon>Thiolapillus</taxon>
    </lineage>
</organism>
<dbReference type="Pfam" id="PF01464">
    <property type="entry name" value="SLT"/>
    <property type="match status" value="1"/>
</dbReference>